<feature type="transmembrane region" description="Helical" evidence="6">
    <location>
        <begin position="68"/>
        <end position="89"/>
    </location>
</feature>
<feature type="transmembrane region" description="Helical" evidence="6">
    <location>
        <begin position="105"/>
        <end position="130"/>
    </location>
</feature>
<dbReference type="Pfam" id="PF04932">
    <property type="entry name" value="Wzy_C"/>
    <property type="match status" value="1"/>
</dbReference>
<dbReference type="PANTHER" id="PTHR37422">
    <property type="entry name" value="TEICHURONIC ACID BIOSYNTHESIS PROTEIN TUAE"/>
    <property type="match status" value="1"/>
</dbReference>
<evidence type="ECO:0000256" key="1">
    <source>
        <dbReference type="ARBA" id="ARBA00004141"/>
    </source>
</evidence>
<proteinExistence type="predicted"/>
<dbReference type="RefSeq" id="WP_204498896.1">
    <property type="nucleotide sequence ID" value="NZ_JAFBDR010000008.1"/>
</dbReference>
<dbReference type="InterPro" id="IPR007016">
    <property type="entry name" value="O-antigen_ligase-rel_domated"/>
</dbReference>
<feature type="transmembrane region" description="Helical" evidence="6">
    <location>
        <begin position="437"/>
        <end position="455"/>
    </location>
</feature>
<feature type="transmembrane region" description="Helical" evidence="6">
    <location>
        <begin position="235"/>
        <end position="268"/>
    </location>
</feature>
<dbReference type="EMBL" id="JAFBDR010000008">
    <property type="protein sequence ID" value="MBM7571364.1"/>
    <property type="molecule type" value="Genomic_DNA"/>
</dbReference>
<evidence type="ECO:0000313" key="9">
    <source>
        <dbReference type="Proteomes" id="UP001296943"/>
    </source>
</evidence>
<organism evidence="8 9">
    <name type="scientific">Aquibacillus albus</name>
    <dbReference type="NCBI Taxonomy" id="1168171"/>
    <lineage>
        <taxon>Bacteria</taxon>
        <taxon>Bacillati</taxon>
        <taxon>Bacillota</taxon>
        <taxon>Bacilli</taxon>
        <taxon>Bacillales</taxon>
        <taxon>Bacillaceae</taxon>
        <taxon>Aquibacillus</taxon>
    </lineage>
</organism>
<gene>
    <name evidence="8" type="ORF">JOC48_001860</name>
</gene>
<comment type="caution">
    <text evidence="8">The sequence shown here is derived from an EMBL/GenBank/DDBJ whole genome shotgun (WGS) entry which is preliminary data.</text>
</comment>
<evidence type="ECO:0000256" key="6">
    <source>
        <dbReference type="SAM" id="Phobius"/>
    </source>
</evidence>
<evidence type="ECO:0000259" key="7">
    <source>
        <dbReference type="Pfam" id="PF04932"/>
    </source>
</evidence>
<protein>
    <recommendedName>
        <fullName evidence="7">O-antigen ligase-related domain-containing protein</fullName>
    </recommendedName>
</protein>
<sequence>MNSQKNFIVFIIATIAVLGIGLILPPFIALGLSTAFFAGIAWWKPKWVIPLLIIYFPFRPFLVEINEGLKYAGDLAIFLLVLVFLLSAIRKKQWKSIFQLEIYEWAYILFCVVGAIAALITGVSLTAIIFQLRKFLTMYLLFYAVKRLGWNKQDLILNAKVIVGVGIVQSLHGYIEKLSQRNWLLPQAWEEMFVSPANADRIYGLIGNPNSMGMFMVVAIAATFMLLRVTKQNIWYVPLAMFIGTMLLTFSRGTLLGVLVAGTLYLILSKNLRILKQLAIAGAAGFILVYLPVDYGDQFLESSVEQSSGVKQGPDDNEEEEGRNRFTDMDDQELARSASSGRIFFVKKGLEIFMDYPVIGTGFGTFGDSAALVYSSPIYADYGLEDIYYYLGKDFYSDNQYIQIIVQTGTIGVILFALFLLNMVYRMWTLRATHPSIANTAIALWMFTCVVGFVYNVWENQVFPMFLFALIAWVETIKKGKTVSVPGDSN</sequence>
<feature type="transmembrane region" description="Helical" evidence="6">
    <location>
        <begin position="401"/>
        <end position="425"/>
    </location>
</feature>
<dbReference type="PANTHER" id="PTHR37422:SF13">
    <property type="entry name" value="LIPOPOLYSACCHARIDE BIOSYNTHESIS PROTEIN PA4999-RELATED"/>
    <property type="match status" value="1"/>
</dbReference>
<feature type="transmembrane region" description="Helical" evidence="6">
    <location>
        <begin position="211"/>
        <end position="229"/>
    </location>
</feature>
<dbReference type="Proteomes" id="UP001296943">
    <property type="component" value="Unassembled WGS sequence"/>
</dbReference>
<keyword evidence="3 6" id="KW-1133">Transmembrane helix</keyword>
<keyword evidence="4 6" id="KW-0472">Membrane</keyword>
<feature type="transmembrane region" description="Helical" evidence="6">
    <location>
        <begin position="275"/>
        <end position="293"/>
    </location>
</feature>
<evidence type="ECO:0000256" key="5">
    <source>
        <dbReference type="SAM" id="MobiDB-lite"/>
    </source>
</evidence>
<feature type="transmembrane region" description="Helical" evidence="6">
    <location>
        <begin position="7"/>
        <end position="29"/>
    </location>
</feature>
<comment type="subcellular location">
    <subcellularLocation>
        <location evidence="1">Membrane</location>
        <topology evidence="1">Multi-pass membrane protein</topology>
    </subcellularLocation>
</comment>
<evidence type="ECO:0000256" key="3">
    <source>
        <dbReference type="ARBA" id="ARBA00022989"/>
    </source>
</evidence>
<keyword evidence="9" id="KW-1185">Reference proteome</keyword>
<evidence type="ECO:0000256" key="4">
    <source>
        <dbReference type="ARBA" id="ARBA00023136"/>
    </source>
</evidence>
<feature type="domain" description="O-antigen ligase-related" evidence="7">
    <location>
        <begin position="239"/>
        <end position="417"/>
    </location>
</feature>
<evidence type="ECO:0000256" key="2">
    <source>
        <dbReference type="ARBA" id="ARBA00022692"/>
    </source>
</evidence>
<name>A0ABS2MZT3_9BACI</name>
<reference evidence="8 9" key="1">
    <citation type="submission" date="2021-01" db="EMBL/GenBank/DDBJ databases">
        <title>Genomic Encyclopedia of Type Strains, Phase IV (KMG-IV): sequencing the most valuable type-strain genomes for metagenomic binning, comparative biology and taxonomic classification.</title>
        <authorList>
            <person name="Goeker M."/>
        </authorList>
    </citation>
    <scope>NUCLEOTIDE SEQUENCE [LARGE SCALE GENOMIC DNA]</scope>
    <source>
        <strain evidence="8 9">DSM 23711</strain>
    </source>
</reference>
<feature type="region of interest" description="Disordered" evidence="5">
    <location>
        <begin position="305"/>
        <end position="329"/>
    </location>
</feature>
<feature type="transmembrane region" description="Helical" evidence="6">
    <location>
        <begin position="35"/>
        <end position="56"/>
    </location>
</feature>
<evidence type="ECO:0000313" key="8">
    <source>
        <dbReference type="EMBL" id="MBM7571364.1"/>
    </source>
</evidence>
<dbReference type="InterPro" id="IPR051533">
    <property type="entry name" value="WaaL-like"/>
</dbReference>
<keyword evidence="2 6" id="KW-0812">Transmembrane</keyword>
<accession>A0ABS2MZT3</accession>